<dbReference type="STRING" id="521045.Kole_0535"/>
<dbReference type="NCBIfam" id="TIGR00150">
    <property type="entry name" value="T6A_YjeE"/>
    <property type="match status" value="1"/>
</dbReference>
<dbReference type="EMBL" id="CP001634">
    <property type="protein sequence ID" value="ACR79255.1"/>
    <property type="molecule type" value="Genomic_DNA"/>
</dbReference>
<dbReference type="PANTHER" id="PTHR33540:SF2">
    <property type="entry name" value="TRNA THREONYLCARBAMOYLADENOSINE BIOSYNTHESIS PROTEIN TSAE"/>
    <property type="match status" value="1"/>
</dbReference>
<evidence type="ECO:0000256" key="8">
    <source>
        <dbReference type="ARBA" id="ARBA00022840"/>
    </source>
</evidence>
<evidence type="ECO:0000313" key="11">
    <source>
        <dbReference type="EMBL" id="ACR79255.1"/>
    </source>
</evidence>
<protein>
    <recommendedName>
        <fullName evidence="3">tRNA threonylcarbamoyladenosine biosynthesis protein TsaE</fullName>
    </recommendedName>
    <alternativeName>
        <fullName evidence="10">t(6)A37 threonylcarbamoyladenosine biosynthesis protein TsaE</fullName>
    </alternativeName>
</protein>
<evidence type="ECO:0000256" key="2">
    <source>
        <dbReference type="ARBA" id="ARBA00007599"/>
    </source>
</evidence>
<name>C5CEK9_KOSOT</name>
<reference evidence="11 12" key="1">
    <citation type="submission" date="2009-06" db="EMBL/GenBank/DDBJ databases">
        <title>Complete sequence of Thermotogales bacterium TBF 19.5.1.</title>
        <authorList>
            <consortium name="US DOE Joint Genome Institute"/>
            <person name="Lucas S."/>
            <person name="Copeland A."/>
            <person name="Lapidus A."/>
            <person name="Glavina del Rio T."/>
            <person name="Tice H."/>
            <person name="Bruce D."/>
            <person name="Goodwin L."/>
            <person name="Pitluck S."/>
            <person name="Chertkov O."/>
            <person name="Brettin T."/>
            <person name="Detter J.C."/>
            <person name="Han C."/>
            <person name="Schmutz J."/>
            <person name="Larimer F."/>
            <person name="Land M."/>
            <person name="Hauser L."/>
            <person name="Kyrpides N."/>
            <person name="Ovchinnikova G."/>
            <person name="Noll K."/>
        </authorList>
    </citation>
    <scope>NUCLEOTIDE SEQUENCE [LARGE SCALE GENOMIC DNA]</scope>
    <source>
        <strain evidence="12">ATCC BAA-1733 / DSM 21960 / TBF 19.5.1</strain>
    </source>
</reference>
<comment type="similarity">
    <text evidence="2">Belongs to the TsaE family.</text>
</comment>
<dbReference type="Pfam" id="PF02367">
    <property type="entry name" value="TsaE"/>
    <property type="match status" value="1"/>
</dbReference>
<dbReference type="AlphaFoldDB" id="C5CEK9"/>
<dbReference type="eggNOG" id="COG0802">
    <property type="taxonomic scope" value="Bacteria"/>
</dbReference>
<dbReference type="InterPro" id="IPR003442">
    <property type="entry name" value="T6A_TsaE"/>
</dbReference>
<evidence type="ECO:0000256" key="4">
    <source>
        <dbReference type="ARBA" id="ARBA00022490"/>
    </source>
</evidence>
<dbReference type="GO" id="GO:0005737">
    <property type="term" value="C:cytoplasm"/>
    <property type="evidence" value="ECO:0007669"/>
    <property type="project" value="UniProtKB-SubCell"/>
</dbReference>
<dbReference type="RefSeq" id="WP_012745039.1">
    <property type="nucleotide sequence ID" value="NC_012785.1"/>
</dbReference>
<dbReference type="OrthoDB" id="9815896at2"/>
<evidence type="ECO:0000313" key="12">
    <source>
        <dbReference type="Proteomes" id="UP000002382"/>
    </source>
</evidence>
<dbReference type="GO" id="GO:0002949">
    <property type="term" value="P:tRNA threonylcarbamoyladenosine modification"/>
    <property type="evidence" value="ECO:0007669"/>
    <property type="project" value="InterPro"/>
</dbReference>
<evidence type="ECO:0000256" key="6">
    <source>
        <dbReference type="ARBA" id="ARBA00022723"/>
    </source>
</evidence>
<evidence type="ECO:0000256" key="3">
    <source>
        <dbReference type="ARBA" id="ARBA00019010"/>
    </source>
</evidence>
<evidence type="ECO:0000256" key="10">
    <source>
        <dbReference type="ARBA" id="ARBA00032441"/>
    </source>
</evidence>
<dbReference type="HOGENOM" id="CLU_087829_3_0_0"/>
<dbReference type="GO" id="GO:0005524">
    <property type="term" value="F:ATP binding"/>
    <property type="evidence" value="ECO:0007669"/>
    <property type="project" value="UniProtKB-KW"/>
</dbReference>
<keyword evidence="4" id="KW-0963">Cytoplasm</keyword>
<dbReference type="Gene3D" id="3.40.50.300">
    <property type="entry name" value="P-loop containing nucleotide triphosphate hydrolases"/>
    <property type="match status" value="1"/>
</dbReference>
<evidence type="ECO:0000256" key="1">
    <source>
        <dbReference type="ARBA" id="ARBA00004496"/>
    </source>
</evidence>
<keyword evidence="5" id="KW-0819">tRNA processing</keyword>
<keyword evidence="9" id="KW-0460">Magnesium</keyword>
<accession>C5CEK9</accession>
<keyword evidence="6" id="KW-0479">Metal-binding</keyword>
<keyword evidence="7" id="KW-0547">Nucleotide-binding</keyword>
<comment type="subcellular location">
    <subcellularLocation>
        <location evidence="1">Cytoplasm</location>
    </subcellularLocation>
</comment>
<dbReference type="Proteomes" id="UP000002382">
    <property type="component" value="Chromosome"/>
</dbReference>
<gene>
    <name evidence="11" type="ordered locus">Kole_0535</name>
</gene>
<dbReference type="SUPFAM" id="SSF52540">
    <property type="entry name" value="P-loop containing nucleoside triphosphate hydrolases"/>
    <property type="match status" value="1"/>
</dbReference>
<proteinExistence type="inferred from homology"/>
<keyword evidence="8" id="KW-0067">ATP-binding</keyword>
<reference evidence="11 12" key="2">
    <citation type="journal article" date="2011" name="J. Bacteriol.">
        <title>Genome Sequence of Kosmotoga olearia Strain TBF 19.5.1, a Thermophilic Bacterium with a Wide Growth Temperature Range, Isolated from the Troll B Oil Platform in the North Sea.</title>
        <authorList>
            <person name="Swithers K.S."/>
            <person name="Dipippo J.L."/>
            <person name="Bruce D.C."/>
            <person name="Detter C."/>
            <person name="Tapia R."/>
            <person name="Han S."/>
            <person name="Goodwin L.A."/>
            <person name="Han J."/>
            <person name="Woyke T."/>
            <person name="Pitluck S."/>
            <person name="Pennacchio L."/>
            <person name="Nolan M."/>
            <person name="Mikhailova N."/>
            <person name="Land M.L."/>
            <person name="Nesbo C.L."/>
            <person name="Gogarten J.P."/>
            <person name="Noll K.M."/>
        </authorList>
    </citation>
    <scope>NUCLEOTIDE SEQUENCE [LARGE SCALE GENOMIC DNA]</scope>
    <source>
        <strain evidence="12">ATCC BAA-1733 / DSM 21960 / TBF 19.5.1</strain>
    </source>
</reference>
<organism evidence="11 12">
    <name type="scientific">Kosmotoga olearia (strain ATCC BAA-1733 / DSM 21960 / TBF 19.5.1)</name>
    <dbReference type="NCBI Taxonomy" id="521045"/>
    <lineage>
        <taxon>Bacteria</taxon>
        <taxon>Thermotogati</taxon>
        <taxon>Thermotogota</taxon>
        <taxon>Thermotogae</taxon>
        <taxon>Kosmotogales</taxon>
        <taxon>Kosmotogaceae</taxon>
        <taxon>Kosmotoga</taxon>
    </lineage>
</organism>
<evidence type="ECO:0000256" key="9">
    <source>
        <dbReference type="ARBA" id="ARBA00022842"/>
    </source>
</evidence>
<evidence type="ECO:0000256" key="5">
    <source>
        <dbReference type="ARBA" id="ARBA00022694"/>
    </source>
</evidence>
<evidence type="ECO:0000256" key="7">
    <source>
        <dbReference type="ARBA" id="ARBA00022741"/>
    </source>
</evidence>
<dbReference type="PANTHER" id="PTHR33540">
    <property type="entry name" value="TRNA THREONYLCARBAMOYLADENOSINE BIOSYNTHESIS PROTEIN TSAE"/>
    <property type="match status" value="1"/>
</dbReference>
<sequence>MERSDKTFYELGGMNEKAVRHLAFEIAKRLEGGEILLLKGDLGTGKTTFVKALAEGLRIDPDDVRSPTFTIVNTYVGRNLTLLHADLYRLSDPSEVLELDLLGLLGPETVLAVEWPELLAGFIGKNALKIELEYEDEKTRRLKLSGSYKWIERMVKDFFKKERQTKEVK</sequence>
<dbReference type="KEGG" id="kol:Kole_0535"/>
<dbReference type="GO" id="GO:0046872">
    <property type="term" value="F:metal ion binding"/>
    <property type="evidence" value="ECO:0007669"/>
    <property type="project" value="UniProtKB-KW"/>
</dbReference>
<keyword evidence="12" id="KW-1185">Reference proteome</keyword>
<dbReference type="InterPro" id="IPR027417">
    <property type="entry name" value="P-loop_NTPase"/>
</dbReference>